<dbReference type="Pfam" id="PF01048">
    <property type="entry name" value="PNP_UDP_1"/>
    <property type="match status" value="1"/>
</dbReference>
<keyword evidence="5" id="KW-1185">Reference proteome</keyword>
<dbReference type="SUPFAM" id="SSF53167">
    <property type="entry name" value="Purine and uridine phosphorylases"/>
    <property type="match status" value="1"/>
</dbReference>
<dbReference type="AlphaFoldDB" id="A0A399ERQ7"/>
<dbReference type="InterPro" id="IPR000845">
    <property type="entry name" value="Nucleoside_phosphorylase_d"/>
</dbReference>
<keyword evidence="1" id="KW-0474">Menaquinone biosynthesis</keyword>
<sequence>MLLLSPTQFEAAFLKGRRFTFHGRAGLRGEGWIWLESGVGKVNIAATLAAFAKGRKLERVLLFGIAGMYPDAGLEMGDAALAGKEIQADLGIRDGGMKGLGFPTLALEGGVYHNRFPLDGAFTAELSKTLGLPIKTFLTRDMVSENPTEARQLSRKWEADLENMEGAAFAQTCLWLGLRGAELRAVSNLAGVRDKAQWRIRQAVERLEHHVLRIIGP</sequence>
<proteinExistence type="inferred from homology"/>
<gene>
    <name evidence="1 4" type="primary">mqnB</name>
    <name evidence="4" type="ORF">Mlute_01218</name>
</gene>
<comment type="pathway">
    <text evidence="1">Quinol/quinone metabolism; menaquinone biosynthesis.</text>
</comment>
<evidence type="ECO:0000259" key="3">
    <source>
        <dbReference type="Pfam" id="PF01048"/>
    </source>
</evidence>
<evidence type="ECO:0000313" key="4">
    <source>
        <dbReference type="EMBL" id="RIH86648.1"/>
    </source>
</evidence>
<dbReference type="NCBIfam" id="TIGR03664">
    <property type="entry name" value="fut_nucase"/>
    <property type="match status" value="1"/>
</dbReference>
<dbReference type="GO" id="GO:0005829">
    <property type="term" value="C:cytosol"/>
    <property type="evidence" value="ECO:0007669"/>
    <property type="project" value="TreeGrafter"/>
</dbReference>
<evidence type="ECO:0000313" key="5">
    <source>
        <dbReference type="Proteomes" id="UP000265800"/>
    </source>
</evidence>
<dbReference type="Gene3D" id="3.40.50.1580">
    <property type="entry name" value="Nucleoside phosphorylase domain"/>
    <property type="match status" value="1"/>
</dbReference>
<dbReference type="GO" id="GO:0008782">
    <property type="term" value="F:adenosylhomocysteine nucleosidase activity"/>
    <property type="evidence" value="ECO:0007669"/>
    <property type="project" value="TreeGrafter"/>
</dbReference>
<dbReference type="EMBL" id="QWKZ01000030">
    <property type="protein sequence ID" value="RIH86648.1"/>
    <property type="molecule type" value="Genomic_DNA"/>
</dbReference>
<dbReference type="GO" id="GO:0009116">
    <property type="term" value="P:nucleoside metabolic process"/>
    <property type="evidence" value="ECO:0007669"/>
    <property type="project" value="InterPro"/>
</dbReference>
<dbReference type="GO" id="GO:0008930">
    <property type="term" value="F:methylthioadenosine nucleosidase activity"/>
    <property type="evidence" value="ECO:0007669"/>
    <property type="project" value="TreeGrafter"/>
</dbReference>
<dbReference type="Proteomes" id="UP000265800">
    <property type="component" value="Unassembled WGS sequence"/>
</dbReference>
<comment type="similarity">
    <text evidence="1">Belongs to the PNP/UDP phosphorylase family. Futalosine hydrolase subfamily.</text>
</comment>
<dbReference type="PANTHER" id="PTHR46832:SF2">
    <property type="entry name" value="FUTALOSINE HYDROLASE"/>
    <property type="match status" value="1"/>
</dbReference>
<comment type="caution">
    <text evidence="4">The sequence shown here is derived from an EMBL/GenBank/DDBJ whole genome shotgun (WGS) entry which is preliminary data.</text>
</comment>
<protein>
    <recommendedName>
        <fullName evidence="1 2">Futalosine hydrolase</fullName>
        <shortName evidence="1">FL hydrolase</shortName>
        <ecNumber evidence="1 2">3.2.2.26</ecNumber>
    </recommendedName>
    <alternativeName>
        <fullName evidence="1">Futalosine nucleosidase</fullName>
    </alternativeName>
    <alternativeName>
        <fullName evidence="1">Menaquinone biosynthetic enzyme MqnB</fullName>
    </alternativeName>
</protein>
<dbReference type="UniPathway" id="UPA00079"/>
<dbReference type="InterPro" id="IPR019963">
    <property type="entry name" value="FL_hydrolase_MqnB"/>
</dbReference>
<keyword evidence="4" id="KW-0326">Glycosidase</keyword>
<accession>A0A399ERQ7</accession>
<evidence type="ECO:0000256" key="2">
    <source>
        <dbReference type="NCBIfam" id="TIGR03664"/>
    </source>
</evidence>
<dbReference type="PANTHER" id="PTHR46832">
    <property type="entry name" value="5'-METHYLTHIOADENOSINE/S-ADENOSYLHOMOCYSTEINE NUCLEOSIDASE"/>
    <property type="match status" value="1"/>
</dbReference>
<keyword evidence="1 4" id="KW-0378">Hydrolase</keyword>
<organism evidence="4 5">
    <name type="scientific">Meiothermus luteus</name>
    <dbReference type="NCBI Taxonomy" id="2026184"/>
    <lineage>
        <taxon>Bacteria</taxon>
        <taxon>Thermotogati</taxon>
        <taxon>Deinococcota</taxon>
        <taxon>Deinococci</taxon>
        <taxon>Thermales</taxon>
        <taxon>Thermaceae</taxon>
        <taxon>Meiothermus</taxon>
    </lineage>
</organism>
<dbReference type="InterPro" id="IPR035994">
    <property type="entry name" value="Nucleoside_phosphorylase_sf"/>
</dbReference>
<dbReference type="GO" id="GO:0019284">
    <property type="term" value="P:L-methionine salvage from S-adenosylmethionine"/>
    <property type="evidence" value="ECO:0007669"/>
    <property type="project" value="TreeGrafter"/>
</dbReference>
<reference evidence="4 5" key="1">
    <citation type="submission" date="2018-08" db="EMBL/GenBank/DDBJ databases">
        <title>Meiothermus luteus KCTC 52599 genome sequencing project.</title>
        <authorList>
            <person name="Da Costa M.S."/>
            <person name="Albuquerque L."/>
            <person name="Raposo P."/>
            <person name="Froufe H.J.C."/>
            <person name="Barroso C.S."/>
            <person name="Egas C."/>
        </authorList>
    </citation>
    <scope>NUCLEOTIDE SEQUENCE [LARGE SCALE GENOMIC DNA]</scope>
    <source>
        <strain evidence="4 5">KCTC 52599</strain>
    </source>
</reference>
<comment type="function">
    <text evidence="1">Catalyzes the hydrolysis of futalosine (FL) to dehypoxanthine futalosine (DHFL) and hypoxanthine, a step in the biosynthesis of menaquinone (MK, vitamin K2).</text>
</comment>
<dbReference type="HAMAP" id="MF_00991">
    <property type="entry name" value="MqnB"/>
    <property type="match status" value="1"/>
</dbReference>
<dbReference type="GO" id="GO:0009234">
    <property type="term" value="P:menaquinone biosynthetic process"/>
    <property type="evidence" value="ECO:0007669"/>
    <property type="project" value="UniProtKB-UniRule"/>
</dbReference>
<dbReference type="CDD" id="cd17766">
    <property type="entry name" value="futalosine_nucleosidase_MqnB"/>
    <property type="match status" value="1"/>
</dbReference>
<name>A0A399ERQ7_9DEIN</name>
<comment type="catalytic activity">
    <reaction evidence="1">
        <text>futalosine + H2O = dehypoxanthine futalosine + hypoxanthine</text>
        <dbReference type="Rhea" id="RHEA:25904"/>
        <dbReference type="ChEBI" id="CHEBI:15377"/>
        <dbReference type="ChEBI" id="CHEBI:17368"/>
        <dbReference type="ChEBI" id="CHEBI:58863"/>
        <dbReference type="ChEBI" id="CHEBI:58864"/>
        <dbReference type="EC" id="3.2.2.26"/>
    </reaction>
</comment>
<feature type="domain" description="Nucleoside phosphorylase" evidence="3">
    <location>
        <begin position="21"/>
        <end position="215"/>
    </location>
</feature>
<dbReference type="EC" id="3.2.2.26" evidence="1 2"/>
<evidence type="ECO:0000256" key="1">
    <source>
        <dbReference type="HAMAP-Rule" id="MF_00991"/>
    </source>
</evidence>